<feature type="transmembrane region" description="Helical" evidence="1">
    <location>
        <begin position="214"/>
        <end position="235"/>
    </location>
</feature>
<reference evidence="2 3" key="1">
    <citation type="submission" date="2011-12" db="EMBL/GenBank/DDBJ databases">
        <title>The Genome Sequence of Prevotella micans F0438.</title>
        <authorList>
            <consortium name="The Broad Institute Genome Sequencing Platform"/>
            <person name="Earl A."/>
            <person name="Ward D."/>
            <person name="Feldgarden M."/>
            <person name="Gevers D."/>
            <person name="Izard J."/>
            <person name="Baranova O.V."/>
            <person name="Blanton J.M."/>
            <person name="Wade W.G."/>
            <person name="Dewhirst F.E."/>
            <person name="Young S.K."/>
            <person name="Zeng Q."/>
            <person name="Gargeya S."/>
            <person name="Fitzgerald M."/>
            <person name="Haas B."/>
            <person name="Abouelleil A."/>
            <person name="Alvarado L."/>
            <person name="Arachchi H.M."/>
            <person name="Berlin A."/>
            <person name="Chapman S.B."/>
            <person name="Gearin G."/>
            <person name="Goldberg J."/>
            <person name="Griggs A."/>
            <person name="Gujja S."/>
            <person name="Hansen M."/>
            <person name="Heiman D."/>
            <person name="Howarth C."/>
            <person name="Larimer J."/>
            <person name="Lui A."/>
            <person name="MacDonald P.J.P."/>
            <person name="McCowen C."/>
            <person name="Montmayeur A."/>
            <person name="Murphy C."/>
            <person name="Neiman D."/>
            <person name="Pearson M."/>
            <person name="Priest M."/>
            <person name="Roberts A."/>
            <person name="Saif S."/>
            <person name="Shea T."/>
            <person name="Sisk P."/>
            <person name="Stolte C."/>
            <person name="Sykes S."/>
            <person name="Wortman J."/>
            <person name="Nusbaum C."/>
            <person name="Birren B."/>
        </authorList>
    </citation>
    <scope>NUCLEOTIDE SEQUENCE [LARGE SCALE GENOMIC DNA]</scope>
    <source>
        <strain evidence="2 3">F0438</strain>
    </source>
</reference>
<keyword evidence="1" id="KW-0812">Transmembrane</keyword>
<evidence type="ECO:0000256" key="1">
    <source>
        <dbReference type="SAM" id="Phobius"/>
    </source>
</evidence>
<dbReference type="AlphaFoldDB" id="H1Q4N0"/>
<dbReference type="PATRIC" id="fig|883158.3.peg.1874"/>
<dbReference type="STRING" id="883158.HMPREF9140_01868"/>
<evidence type="ECO:0000313" key="2">
    <source>
        <dbReference type="EMBL" id="EHO66923.1"/>
    </source>
</evidence>
<feature type="transmembrane region" description="Helical" evidence="1">
    <location>
        <begin position="449"/>
        <end position="472"/>
    </location>
</feature>
<dbReference type="eggNOG" id="COG3182">
    <property type="taxonomic scope" value="Bacteria"/>
</dbReference>
<keyword evidence="3" id="KW-1185">Reference proteome</keyword>
<organism evidence="2 3">
    <name type="scientific">Prevotella micans F0438</name>
    <dbReference type="NCBI Taxonomy" id="883158"/>
    <lineage>
        <taxon>Bacteria</taxon>
        <taxon>Pseudomonadati</taxon>
        <taxon>Bacteroidota</taxon>
        <taxon>Bacteroidia</taxon>
        <taxon>Bacteroidales</taxon>
        <taxon>Prevotellaceae</taxon>
        <taxon>Prevotella</taxon>
    </lineage>
</organism>
<evidence type="ECO:0000313" key="3">
    <source>
        <dbReference type="Proteomes" id="UP000016023"/>
    </source>
</evidence>
<gene>
    <name evidence="2" type="ORF">HMPREF9140_01868</name>
</gene>
<keyword evidence="1" id="KW-1133">Transmembrane helix</keyword>
<comment type="caution">
    <text evidence="2">The sequence shown here is derived from an EMBL/GenBank/DDBJ whole genome shotgun (WGS) entry which is preliminary data.</text>
</comment>
<dbReference type="EMBL" id="AGWK01000052">
    <property type="protein sequence ID" value="EHO66923.1"/>
    <property type="molecule type" value="Genomic_DNA"/>
</dbReference>
<dbReference type="Proteomes" id="UP000016023">
    <property type="component" value="Unassembled WGS sequence"/>
</dbReference>
<name>H1Q4N0_9BACT</name>
<feature type="transmembrane region" description="Helical" evidence="1">
    <location>
        <begin position="247"/>
        <end position="264"/>
    </location>
</feature>
<feature type="transmembrane region" description="Helical" evidence="1">
    <location>
        <begin position="12"/>
        <end position="31"/>
    </location>
</feature>
<dbReference type="RefSeq" id="WP_006953447.1">
    <property type="nucleotide sequence ID" value="NZ_JH594523.1"/>
</dbReference>
<proteinExistence type="predicted"/>
<keyword evidence="1" id="KW-0472">Membrane</keyword>
<protein>
    <recommendedName>
        <fullName evidence="4">PepSY domain-containing protein</fullName>
    </recommendedName>
</protein>
<dbReference type="InterPro" id="IPR005625">
    <property type="entry name" value="PepSY-ass_TM"/>
</dbReference>
<accession>H1Q4N0</accession>
<sequence length="480" mass="55387">MKRSTWRKHHKWVGITICFFLIMFCFSGIILNHRNVFNDISISRGMLPEKYRFHNWNNGLLRGTLKCETKNRQHLIFLYGTAGIFITDSTASKFTSYNKGILHGADHKQIRNMVQTQHGDIFAASIWGLYHLKEKGWISIQLPTEDNELITDLTIYKDTMVLLSRSYAYISLPPYKSFRRIQLQAPNNYKNEVSIFRQIWLLHCGALFGTIGKLIMDIVGLALSALCITGIWFWFNPRKRLMTWHDGIGRYTIILTLLITFTGWCLRPPLMIPLSSCRTKPIPGTVLSTNNVWNDKLRMIRYDNQNSDWLVSTSEGFFSFKSLTSRPETIKNAPPVSVMGQTVWQRDVCGRWLIGSFSGLFLWDRNRGIIEDYFAGHPKNSNQLPIKGIPISSYPISGYSSDFTDKECVVDYTEGSSFAPQPDEFSNLSMSLWNTALEVHTGRIYMSSLASFIFIFFVGLFVLWCLISGYILRLRKKYRN</sequence>
<dbReference type="HOGENOM" id="CLU_540431_0_0_10"/>
<dbReference type="Pfam" id="PF03929">
    <property type="entry name" value="PepSY_TM"/>
    <property type="match status" value="1"/>
</dbReference>
<evidence type="ECO:0008006" key="4">
    <source>
        <dbReference type="Google" id="ProtNLM"/>
    </source>
</evidence>